<evidence type="ECO:0000313" key="2">
    <source>
        <dbReference type="EMBL" id="EGT34645.1"/>
    </source>
</evidence>
<accession>G0PLF1</accession>
<dbReference type="OMA" id="FAIQMER"/>
<dbReference type="HOGENOM" id="CLU_1653660_0_0_1"/>
<evidence type="ECO:0000256" key="1">
    <source>
        <dbReference type="SAM" id="Phobius"/>
    </source>
</evidence>
<evidence type="ECO:0000313" key="3">
    <source>
        <dbReference type="Proteomes" id="UP000008068"/>
    </source>
</evidence>
<name>G0PLF1_CAEBE</name>
<organism evidence="3">
    <name type="scientific">Caenorhabditis brenneri</name>
    <name type="common">Nematode worm</name>
    <dbReference type="NCBI Taxonomy" id="135651"/>
    <lineage>
        <taxon>Eukaryota</taxon>
        <taxon>Metazoa</taxon>
        <taxon>Ecdysozoa</taxon>
        <taxon>Nematoda</taxon>
        <taxon>Chromadorea</taxon>
        <taxon>Rhabditida</taxon>
        <taxon>Rhabditina</taxon>
        <taxon>Rhabditomorpha</taxon>
        <taxon>Rhabditoidea</taxon>
        <taxon>Rhabditidae</taxon>
        <taxon>Peloderinae</taxon>
        <taxon>Caenorhabditis</taxon>
    </lineage>
</organism>
<dbReference type="InParanoid" id="G0PLF1"/>
<keyword evidence="1" id="KW-1133">Transmembrane helix</keyword>
<feature type="transmembrane region" description="Helical" evidence="1">
    <location>
        <begin position="112"/>
        <end position="135"/>
    </location>
</feature>
<dbReference type="EMBL" id="GL381079">
    <property type="protein sequence ID" value="EGT34645.1"/>
    <property type="molecule type" value="Genomic_DNA"/>
</dbReference>
<dbReference type="Pfam" id="PF10912">
    <property type="entry name" value="Glam1"/>
    <property type="match status" value="1"/>
</dbReference>
<proteinExistence type="predicted"/>
<sequence length="160" mass="18090">MTTNEPLLGCLPIQKSLITLSIFGIFGSLLTCGSERFLAFGSIFSFIFYCFLLFGTIRYNVKVLDCCRKLLAFFLFLHVILMFFLPVVITSSMASKSLGTLGPKENQQKNQFWLGVLAGLATEMFIVLGASVMYLKYVMVKRLHLFAIQMERLKSEELTV</sequence>
<dbReference type="AlphaFoldDB" id="G0PLF1"/>
<dbReference type="PANTHER" id="PTHR35013">
    <property type="entry name" value="PROTEIN CBG22618-RELATED"/>
    <property type="match status" value="1"/>
</dbReference>
<feature type="transmembrane region" description="Helical" evidence="1">
    <location>
        <begin position="12"/>
        <end position="31"/>
    </location>
</feature>
<dbReference type="PANTHER" id="PTHR35013:SF3">
    <property type="entry name" value="TRANSMEMBRANE PROTEIN"/>
    <property type="match status" value="1"/>
</dbReference>
<keyword evidence="1" id="KW-0472">Membrane</keyword>
<feature type="transmembrane region" description="Helical" evidence="1">
    <location>
        <begin position="37"/>
        <end position="59"/>
    </location>
</feature>
<keyword evidence="1" id="KW-0812">Transmembrane</keyword>
<protein>
    <submittedName>
        <fullName evidence="2">Uncharacterized protein</fullName>
    </submittedName>
</protein>
<gene>
    <name evidence="2" type="ORF">CAEBREN_08734</name>
</gene>
<dbReference type="InterPro" id="IPR024483">
    <property type="entry name" value="Glam1"/>
</dbReference>
<reference evidence="3" key="1">
    <citation type="submission" date="2011-07" db="EMBL/GenBank/DDBJ databases">
        <authorList>
            <consortium name="Caenorhabditis brenneri Sequencing and Analysis Consortium"/>
            <person name="Wilson R.K."/>
        </authorList>
    </citation>
    <scope>NUCLEOTIDE SEQUENCE [LARGE SCALE GENOMIC DNA]</scope>
    <source>
        <strain evidence="3">PB2801</strain>
    </source>
</reference>
<dbReference type="Proteomes" id="UP000008068">
    <property type="component" value="Unassembled WGS sequence"/>
</dbReference>
<keyword evidence="3" id="KW-1185">Reference proteome</keyword>
<feature type="transmembrane region" description="Helical" evidence="1">
    <location>
        <begin position="71"/>
        <end position="92"/>
    </location>
</feature>